<proteinExistence type="predicted"/>
<dbReference type="EMBL" id="JAGSXJ010000003">
    <property type="protein sequence ID" value="KAH6693825.1"/>
    <property type="molecule type" value="Genomic_DNA"/>
</dbReference>
<feature type="domain" description="RING-type" evidence="6">
    <location>
        <begin position="127"/>
        <end position="168"/>
    </location>
</feature>
<evidence type="ECO:0000256" key="1">
    <source>
        <dbReference type="ARBA" id="ARBA00022723"/>
    </source>
</evidence>
<keyword evidence="8" id="KW-1185">Reference proteome</keyword>
<evidence type="ECO:0000256" key="2">
    <source>
        <dbReference type="ARBA" id="ARBA00022771"/>
    </source>
</evidence>
<gene>
    <name evidence="7" type="ORF">F5X68DRAFT_199744</name>
</gene>
<evidence type="ECO:0000256" key="3">
    <source>
        <dbReference type="ARBA" id="ARBA00022833"/>
    </source>
</evidence>
<protein>
    <submittedName>
        <fullName evidence="7">SLX8 protein</fullName>
    </submittedName>
</protein>
<dbReference type="SMART" id="SM00184">
    <property type="entry name" value="RING"/>
    <property type="match status" value="1"/>
</dbReference>
<dbReference type="PROSITE" id="PS50089">
    <property type="entry name" value="ZF_RING_2"/>
    <property type="match status" value="1"/>
</dbReference>
<accession>A0A9P8VJ84</accession>
<sequence length="205" mass="22424">MPRSTRSPSVEIQHVQPVAGNKRRRPSTATASPRPGSRRSTRRATAAAAPPPTTIILDSSDTDELFVSRPTKHLRVDSETDEDPFPNDHPQRDVAAAKPPSPVVAPAPEPAAAAKNANRIEFAAFQCAICMDNATNLAVTHCGHMFCSECLQSALTTETTRNKCPICRQKVETRERDTYNAKTKGFWHLELKPMTANKKGKQAAK</sequence>
<comment type="caution">
    <text evidence="7">The sequence shown here is derived from an EMBL/GenBank/DDBJ whole genome shotgun (WGS) entry which is preliminary data.</text>
</comment>
<dbReference type="PANTHER" id="PTHR23041:SF78">
    <property type="entry name" value="E3 UBIQUITIN-PROTEIN LIGASE RNF4"/>
    <property type="match status" value="1"/>
</dbReference>
<dbReference type="AlphaFoldDB" id="A0A9P8VJ84"/>
<name>A0A9P8VJ84_9PEZI</name>
<dbReference type="Gene3D" id="3.30.40.10">
    <property type="entry name" value="Zinc/RING finger domain, C3HC4 (zinc finger)"/>
    <property type="match status" value="1"/>
</dbReference>
<keyword evidence="1" id="KW-0479">Metal-binding</keyword>
<dbReference type="InterPro" id="IPR047134">
    <property type="entry name" value="RNF4"/>
</dbReference>
<evidence type="ECO:0000256" key="4">
    <source>
        <dbReference type="PROSITE-ProRule" id="PRU00175"/>
    </source>
</evidence>
<evidence type="ECO:0000313" key="8">
    <source>
        <dbReference type="Proteomes" id="UP000770015"/>
    </source>
</evidence>
<dbReference type="InterPro" id="IPR017907">
    <property type="entry name" value="Znf_RING_CS"/>
</dbReference>
<evidence type="ECO:0000259" key="6">
    <source>
        <dbReference type="PROSITE" id="PS50089"/>
    </source>
</evidence>
<dbReference type="Pfam" id="PF13920">
    <property type="entry name" value="zf-C3HC4_3"/>
    <property type="match status" value="1"/>
</dbReference>
<dbReference type="PROSITE" id="PS00518">
    <property type="entry name" value="ZF_RING_1"/>
    <property type="match status" value="1"/>
</dbReference>
<dbReference type="PANTHER" id="PTHR23041">
    <property type="entry name" value="RING FINGER DOMAIN-CONTAINING"/>
    <property type="match status" value="1"/>
</dbReference>
<feature type="region of interest" description="Disordered" evidence="5">
    <location>
        <begin position="1"/>
        <end position="110"/>
    </location>
</feature>
<reference evidence="7" key="1">
    <citation type="journal article" date="2021" name="Nat. Commun.">
        <title>Genetic determinants of endophytism in the Arabidopsis root mycobiome.</title>
        <authorList>
            <person name="Mesny F."/>
            <person name="Miyauchi S."/>
            <person name="Thiergart T."/>
            <person name="Pickel B."/>
            <person name="Atanasova L."/>
            <person name="Karlsson M."/>
            <person name="Huettel B."/>
            <person name="Barry K.W."/>
            <person name="Haridas S."/>
            <person name="Chen C."/>
            <person name="Bauer D."/>
            <person name="Andreopoulos W."/>
            <person name="Pangilinan J."/>
            <person name="LaButti K."/>
            <person name="Riley R."/>
            <person name="Lipzen A."/>
            <person name="Clum A."/>
            <person name="Drula E."/>
            <person name="Henrissat B."/>
            <person name="Kohler A."/>
            <person name="Grigoriev I.V."/>
            <person name="Martin F.M."/>
            <person name="Hacquard S."/>
        </authorList>
    </citation>
    <scope>NUCLEOTIDE SEQUENCE</scope>
    <source>
        <strain evidence="7">MPI-SDFR-AT-0117</strain>
    </source>
</reference>
<evidence type="ECO:0000313" key="7">
    <source>
        <dbReference type="EMBL" id="KAH6693825.1"/>
    </source>
</evidence>
<dbReference type="InterPro" id="IPR013083">
    <property type="entry name" value="Znf_RING/FYVE/PHD"/>
</dbReference>
<organism evidence="7 8">
    <name type="scientific">Plectosphaerella plurivora</name>
    <dbReference type="NCBI Taxonomy" id="936078"/>
    <lineage>
        <taxon>Eukaryota</taxon>
        <taxon>Fungi</taxon>
        <taxon>Dikarya</taxon>
        <taxon>Ascomycota</taxon>
        <taxon>Pezizomycotina</taxon>
        <taxon>Sordariomycetes</taxon>
        <taxon>Hypocreomycetidae</taxon>
        <taxon>Glomerellales</taxon>
        <taxon>Plectosphaerellaceae</taxon>
        <taxon>Plectosphaerella</taxon>
    </lineage>
</organism>
<evidence type="ECO:0000256" key="5">
    <source>
        <dbReference type="SAM" id="MobiDB-lite"/>
    </source>
</evidence>
<dbReference type="InterPro" id="IPR001841">
    <property type="entry name" value="Znf_RING"/>
</dbReference>
<feature type="compositionally biased region" description="Pro residues" evidence="5">
    <location>
        <begin position="99"/>
        <end position="109"/>
    </location>
</feature>
<dbReference type="OrthoDB" id="6270329at2759"/>
<keyword evidence="3" id="KW-0862">Zinc</keyword>
<keyword evidence="2 4" id="KW-0863">Zinc-finger</keyword>
<feature type="compositionally biased region" description="Polar residues" evidence="5">
    <location>
        <begin position="1"/>
        <end position="10"/>
    </location>
</feature>
<dbReference type="Proteomes" id="UP000770015">
    <property type="component" value="Unassembled WGS sequence"/>
</dbReference>
<dbReference type="SUPFAM" id="SSF57850">
    <property type="entry name" value="RING/U-box"/>
    <property type="match status" value="1"/>
</dbReference>
<dbReference type="GO" id="GO:0008270">
    <property type="term" value="F:zinc ion binding"/>
    <property type="evidence" value="ECO:0007669"/>
    <property type="project" value="UniProtKB-KW"/>
</dbReference>